<dbReference type="Proteomes" id="UP000198386">
    <property type="component" value="Unassembled WGS sequence"/>
</dbReference>
<feature type="region of interest" description="Disordered" evidence="1">
    <location>
        <begin position="1638"/>
        <end position="1713"/>
    </location>
</feature>
<organism evidence="2 3">
    <name type="scientific">Geodermatophilus saharensis</name>
    <dbReference type="NCBI Taxonomy" id="1137994"/>
    <lineage>
        <taxon>Bacteria</taxon>
        <taxon>Bacillati</taxon>
        <taxon>Actinomycetota</taxon>
        <taxon>Actinomycetes</taxon>
        <taxon>Geodermatophilales</taxon>
        <taxon>Geodermatophilaceae</taxon>
        <taxon>Geodermatophilus</taxon>
    </lineage>
</organism>
<proteinExistence type="predicted"/>
<feature type="compositionally biased region" description="Low complexity" evidence="1">
    <location>
        <begin position="536"/>
        <end position="547"/>
    </location>
</feature>
<name>A0A239C5B6_9ACTN</name>
<dbReference type="RefSeq" id="WP_089403267.1">
    <property type="nucleotide sequence ID" value="NZ_FZOH01000002.1"/>
</dbReference>
<feature type="compositionally biased region" description="Basic residues" evidence="1">
    <location>
        <begin position="1684"/>
        <end position="1694"/>
    </location>
</feature>
<dbReference type="OrthoDB" id="3884789at2"/>
<dbReference type="EMBL" id="FZOH01000002">
    <property type="protein sequence ID" value="SNS14841.1"/>
    <property type="molecule type" value="Genomic_DNA"/>
</dbReference>
<feature type="compositionally biased region" description="Basic residues" evidence="1">
    <location>
        <begin position="1702"/>
        <end position="1713"/>
    </location>
</feature>
<sequence length="1713" mass="188618">MADGTLTGISPTAGLSPEDQLFFSVLPEEHRSLLKLCAPLRHLDSGTVEWLGREHHLSASLADLTGYPFVRPVRTTPGVYRLKESMRLLVLGTWWDDQPPDVLPSGLSELADKLVAELGKRPGTEEADVVELRFFVDPGKALDEWKSLFHRADDRFDLVECRRLLDLLHPLATIGIGDVESVSNEYQDYVETRSALTDDWHRTNAFVLPSSSGAAFEDLLRGTRGRMLELGAVGGYGKTMHLRWLQTRRCVPWEYRIPCARVDFDLVDPDAAVREPHLVLLEFADQLDRQLPGDAFGSLVPTYAVQRERLFQRELRRPLLASDLVEPFADGDEDADAAAIISRFTARLAEIAGDEPVVLILDTMEVAQHLPDTAAGPAARRLLEVLALVQRKAPCVRLVFSGRYELGGELRALFHDPWPRFTLPKFTEDEAQTYLVGKRHLVLDARTRAAIDASERVPFKLALLADLISRDPDISPRRIARYRGAEYAYLVERVVKRIQEQPVRWLLRYAAIPRRLDYEFVHDVLWPRIREGMAGQGQLDDPGGDDLPAPEADEEPLWQRRAPQLEDEDEIRTTWEEVKRYASDSSWISHDDEVADALRLQTDVVRPLRELLRNKSIVPAVHADAVAYFRRRVDTEGNTPDHEPPSTPVRIRRARWLREMVFHRFALEGEAAGDWWAEQIAAAKTADDRLALADELARGLEYTDQSGRPLPWGSGLQVSETTLQQARLELCIASAEVATCAIPVAARLTLREGHNLWQRARDALARLEAGPSSDIPADRLALARAVVTLGTSPGDVAVDVPEMLTRTVLSTREQLWLCALEARRLVALDSPAADEVLATGARLAGKEPAEQHLRALLAAATVQRHRQRGDYRKAITACVTAREAGLDEGEFRMVEARIHLECGNAEAAREAIGPLVTPGPYMAPALLLWARCWRWQHRYAAATECVQHALALLPPAPDSAPQAARVYARALVEAGETAASLLDVSEARNAFTRALAVYGDIDDRDAAATTQIREATLLIRRLGHLRAAGVALDHADRAAPEGSKAALRSLLLRAELARQLEDEEEVGSSLDKAESSPLLGRPTWGAAVAITGLIFGPRRDRDRHARRLATSLAQVTPPSARLVLLDGIERAPVLKNKLARSLRDAVEPADGWDGALAGLAPLDRALLRLRVTAFRRFLGDERGAVDSLSRAVTELCDEGQSPIELREALRLAALLRWRPLVARAGQAAVAASAPLRDEHPLLRATTLIEYLEANTELGASTPEDAALADEATDLLLTADANAEAWMGRLFQWLATHMARDGQEAVQQLRLAGQLYETAGDMRRAAFVSQRTGPLDGTGADRATPVVMEVSLVGPTIVTKGATWRQWLLPRRGPDPSVPLRDTVAEWVEAAGSEPYPPTLPDQMVERWPNFVQAIGELLNAHDVHRRRMRAGSPADLAIRVHDGALQPLPWELAGDRGTAGEPAVPVVHDFRWAYRSSSHSAPDARVIRMVQMALNVVLGSSLAVDGVSGPETAQVLNRLEHRSETSGSAYDVGTQQYLHGELLLRAGGPPRVVVARSSPDTGRRRSLAVERRYAHAGFSPVSIDEAHASAMPNLLRKTPTPVIVHIVARLVATKGAVCAGSAGQPVGAVAARHSRLLHTNGPRPRAAGGSVRLAGARSHPRRTTAHRSPGDRPPAAHAQQLRRGSLRHGRRPRRDRSGARRREQRRRPAGRAD</sequence>
<dbReference type="InterPro" id="IPR011990">
    <property type="entry name" value="TPR-like_helical_dom_sf"/>
</dbReference>
<accession>A0A239C5B6</accession>
<gene>
    <name evidence="2" type="ORF">SAMN04488107_1602</name>
</gene>
<dbReference type="SUPFAM" id="SSF48452">
    <property type="entry name" value="TPR-like"/>
    <property type="match status" value="1"/>
</dbReference>
<reference evidence="3" key="1">
    <citation type="submission" date="2017-06" db="EMBL/GenBank/DDBJ databases">
        <authorList>
            <person name="Varghese N."/>
            <person name="Submissions S."/>
        </authorList>
    </citation>
    <scope>NUCLEOTIDE SEQUENCE [LARGE SCALE GENOMIC DNA]</scope>
    <source>
        <strain evidence="3">DSM 45423</strain>
    </source>
</reference>
<feature type="region of interest" description="Disordered" evidence="1">
    <location>
        <begin position="535"/>
        <end position="563"/>
    </location>
</feature>
<evidence type="ECO:0000256" key="1">
    <source>
        <dbReference type="SAM" id="MobiDB-lite"/>
    </source>
</evidence>
<keyword evidence="3" id="KW-1185">Reference proteome</keyword>
<protein>
    <submittedName>
        <fullName evidence="2">Uncharacterized protein</fullName>
    </submittedName>
</protein>
<evidence type="ECO:0000313" key="3">
    <source>
        <dbReference type="Proteomes" id="UP000198386"/>
    </source>
</evidence>
<dbReference type="Gene3D" id="1.25.40.10">
    <property type="entry name" value="Tetratricopeptide repeat domain"/>
    <property type="match status" value="1"/>
</dbReference>
<evidence type="ECO:0000313" key="2">
    <source>
        <dbReference type="EMBL" id="SNS14841.1"/>
    </source>
</evidence>